<protein>
    <recommendedName>
        <fullName evidence="4">Secreted protein</fullName>
    </recommendedName>
</protein>
<feature type="chain" id="PRO_5040257718" description="Secreted protein" evidence="1">
    <location>
        <begin position="17"/>
        <end position="80"/>
    </location>
</feature>
<keyword evidence="1" id="KW-0732">Signal</keyword>
<comment type="caution">
    <text evidence="2">The sequence shown here is derived from an EMBL/GenBank/DDBJ whole genome shotgun (WGS) entry which is preliminary data.</text>
</comment>
<proteinExistence type="predicted"/>
<keyword evidence="3" id="KW-1185">Reference proteome</keyword>
<organism evidence="2 3">
    <name type="scientific">Dactylonectria macrodidyma</name>
    <dbReference type="NCBI Taxonomy" id="307937"/>
    <lineage>
        <taxon>Eukaryota</taxon>
        <taxon>Fungi</taxon>
        <taxon>Dikarya</taxon>
        <taxon>Ascomycota</taxon>
        <taxon>Pezizomycotina</taxon>
        <taxon>Sordariomycetes</taxon>
        <taxon>Hypocreomycetidae</taxon>
        <taxon>Hypocreales</taxon>
        <taxon>Nectriaceae</taxon>
        <taxon>Dactylonectria</taxon>
    </lineage>
</organism>
<evidence type="ECO:0000313" key="2">
    <source>
        <dbReference type="EMBL" id="KAH7156403.1"/>
    </source>
</evidence>
<accession>A0A9P9FAG2</accession>
<dbReference type="Proteomes" id="UP000738349">
    <property type="component" value="Unassembled WGS sequence"/>
</dbReference>
<reference evidence="2" key="1">
    <citation type="journal article" date="2021" name="Nat. Commun.">
        <title>Genetic determinants of endophytism in the Arabidopsis root mycobiome.</title>
        <authorList>
            <person name="Mesny F."/>
            <person name="Miyauchi S."/>
            <person name="Thiergart T."/>
            <person name="Pickel B."/>
            <person name="Atanasova L."/>
            <person name="Karlsson M."/>
            <person name="Huettel B."/>
            <person name="Barry K.W."/>
            <person name="Haridas S."/>
            <person name="Chen C."/>
            <person name="Bauer D."/>
            <person name="Andreopoulos W."/>
            <person name="Pangilinan J."/>
            <person name="LaButti K."/>
            <person name="Riley R."/>
            <person name="Lipzen A."/>
            <person name="Clum A."/>
            <person name="Drula E."/>
            <person name="Henrissat B."/>
            <person name="Kohler A."/>
            <person name="Grigoriev I.V."/>
            <person name="Martin F.M."/>
            <person name="Hacquard S."/>
        </authorList>
    </citation>
    <scope>NUCLEOTIDE SEQUENCE</scope>
    <source>
        <strain evidence="2">MPI-CAGE-AT-0147</strain>
    </source>
</reference>
<evidence type="ECO:0000313" key="3">
    <source>
        <dbReference type="Proteomes" id="UP000738349"/>
    </source>
</evidence>
<evidence type="ECO:0000256" key="1">
    <source>
        <dbReference type="SAM" id="SignalP"/>
    </source>
</evidence>
<evidence type="ECO:0008006" key="4">
    <source>
        <dbReference type="Google" id="ProtNLM"/>
    </source>
</evidence>
<sequence>MSLSLVCCAGLVITTSQFRQASKACVVAVKSTKTPLVDLEIFLAGPDSIPGRGARGITGNGGETVPHRECAVNLENDLRC</sequence>
<feature type="signal peptide" evidence="1">
    <location>
        <begin position="1"/>
        <end position="16"/>
    </location>
</feature>
<gene>
    <name evidence="2" type="ORF">EDB81DRAFT_389776</name>
</gene>
<name>A0A9P9FAG2_9HYPO</name>
<dbReference type="AlphaFoldDB" id="A0A9P9FAG2"/>
<dbReference type="EMBL" id="JAGMUV010000005">
    <property type="protein sequence ID" value="KAH7156403.1"/>
    <property type="molecule type" value="Genomic_DNA"/>
</dbReference>